<feature type="transmembrane region" description="Helical" evidence="1">
    <location>
        <begin position="51"/>
        <end position="71"/>
    </location>
</feature>
<organism evidence="2 3">
    <name type="scientific">Escherichia coli</name>
    <dbReference type="NCBI Taxonomy" id="562"/>
    <lineage>
        <taxon>Bacteria</taxon>
        <taxon>Pseudomonadati</taxon>
        <taxon>Pseudomonadota</taxon>
        <taxon>Gammaproteobacteria</taxon>
        <taxon>Enterobacterales</taxon>
        <taxon>Enterobacteriaceae</taxon>
        <taxon>Escherichia</taxon>
    </lineage>
</organism>
<dbReference type="Proteomes" id="UP000254647">
    <property type="component" value="Unassembled WGS sequence"/>
</dbReference>
<dbReference type="EMBL" id="UFXW01000002">
    <property type="protein sequence ID" value="STC70668.1"/>
    <property type="molecule type" value="Genomic_DNA"/>
</dbReference>
<proteinExistence type="predicted"/>
<accession>A0A376CSQ2</accession>
<evidence type="ECO:0000313" key="3">
    <source>
        <dbReference type="Proteomes" id="UP000254647"/>
    </source>
</evidence>
<evidence type="ECO:0000256" key="1">
    <source>
        <dbReference type="SAM" id="Phobius"/>
    </source>
</evidence>
<reference evidence="2 3" key="1">
    <citation type="submission" date="2018-06" db="EMBL/GenBank/DDBJ databases">
        <authorList>
            <consortium name="Pathogen Informatics"/>
            <person name="Doyle S."/>
        </authorList>
    </citation>
    <scope>NUCLEOTIDE SEQUENCE [LARGE SCALE GENOMIC DNA]</scope>
    <source>
        <strain evidence="2 3">NCTC10767</strain>
    </source>
</reference>
<protein>
    <submittedName>
        <fullName evidence="2">Uncharacterized protein</fullName>
    </submittedName>
</protein>
<keyword evidence="1" id="KW-0472">Membrane</keyword>
<gene>
    <name evidence="2" type="ORF">NCTC10767_00038</name>
</gene>
<feature type="transmembrane region" description="Helical" evidence="1">
    <location>
        <begin position="23"/>
        <end position="45"/>
    </location>
</feature>
<evidence type="ECO:0000313" key="2">
    <source>
        <dbReference type="EMBL" id="STC70668.1"/>
    </source>
</evidence>
<dbReference type="AlphaFoldDB" id="A0A376CSQ2"/>
<sequence length="148" mass="17391">MFTYIQETFYYAVKIVPLFPEIFGYYMMFTIMNIFCSVITASTFFERPFLFLGSIPVTFFILILLFSLSLVSPKETYYKIMETRHLHDTVVKNCKFISPSAQTGLFTETKDEWICSDGKKFYLPPEYRPKNLLEEISKQKKDSSGEDK</sequence>
<keyword evidence="1" id="KW-0812">Transmembrane</keyword>
<keyword evidence="1" id="KW-1133">Transmembrane helix</keyword>
<name>A0A376CSQ2_ECOLX</name>